<reference evidence="10" key="1">
    <citation type="submission" date="2023-02" db="EMBL/GenBank/DDBJ databases">
        <title>Identification and recombinant expression of a fungal hydrolase from Papiliotrema laurentii that hydrolyzes apple cutin and clears colloidal polyester polyurethane.</title>
        <authorList>
            <consortium name="DOE Joint Genome Institute"/>
            <person name="Roman V.A."/>
            <person name="Bojanowski C."/>
            <person name="Crable B.R."/>
            <person name="Wagner D.N."/>
            <person name="Hung C.S."/>
            <person name="Nadeau L.J."/>
            <person name="Schratz L."/>
            <person name="Haridas S."/>
            <person name="Pangilinan J."/>
            <person name="Lipzen A."/>
            <person name="Na H."/>
            <person name="Yan M."/>
            <person name="Ng V."/>
            <person name="Grigoriev I.V."/>
            <person name="Spatafora J.W."/>
            <person name="Barlow D."/>
            <person name="Biffinger J."/>
            <person name="Kelley-Loughnane N."/>
            <person name="Varaljay V.A."/>
            <person name="Crookes-Goodson W.J."/>
        </authorList>
    </citation>
    <scope>NUCLEOTIDE SEQUENCE</scope>
    <source>
        <strain evidence="10">5307AH</strain>
    </source>
</reference>
<evidence type="ECO:0000256" key="5">
    <source>
        <dbReference type="ARBA" id="ARBA00022763"/>
    </source>
</evidence>
<dbReference type="SMART" id="SM00320">
    <property type="entry name" value="WD40"/>
    <property type="match status" value="3"/>
</dbReference>
<dbReference type="PROSITE" id="PS00678">
    <property type="entry name" value="WD_REPEATS_1"/>
    <property type="match status" value="1"/>
</dbReference>
<evidence type="ECO:0000256" key="2">
    <source>
        <dbReference type="ARBA" id="ARBA00021132"/>
    </source>
</evidence>
<accession>A0AAD9FJZ2</accession>
<dbReference type="SUPFAM" id="SSF50978">
    <property type="entry name" value="WD40 repeat-like"/>
    <property type="match status" value="1"/>
</dbReference>
<dbReference type="GO" id="GO:2000001">
    <property type="term" value="P:regulation of DNA damage checkpoint"/>
    <property type="evidence" value="ECO:0007669"/>
    <property type="project" value="TreeGrafter"/>
</dbReference>
<keyword evidence="5 8" id="KW-0227">DNA damage</keyword>
<dbReference type="InterPro" id="IPR001680">
    <property type="entry name" value="WD40_rpt"/>
</dbReference>
<protein>
    <recommendedName>
        <fullName evidence="2 8">DNA damage-binding protein CMR1</fullName>
    </recommendedName>
</protein>
<evidence type="ECO:0000256" key="3">
    <source>
        <dbReference type="ARBA" id="ARBA00022574"/>
    </source>
</evidence>
<dbReference type="InterPro" id="IPR019775">
    <property type="entry name" value="WD40_repeat_CS"/>
</dbReference>
<evidence type="ECO:0000256" key="8">
    <source>
        <dbReference type="RuleBase" id="RU365004"/>
    </source>
</evidence>
<comment type="function">
    <text evidence="8">DNA-binding protein that binds to both single- and double-stranded DNA. Binds preferentially to UV-damaged DNA. May be involved in DNA-metabolic processes.</text>
</comment>
<keyword evidence="11" id="KW-1185">Reference proteome</keyword>
<feature type="repeat" description="WD" evidence="7">
    <location>
        <begin position="425"/>
        <end position="459"/>
    </location>
</feature>
<dbReference type="InterPro" id="IPR036322">
    <property type="entry name" value="WD40_repeat_dom_sf"/>
</dbReference>
<dbReference type="PANTHER" id="PTHR14773:SF0">
    <property type="entry name" value="WD REPEAT-CONTAINING PROTEIN 76"/>
    <property type="match status" value="1"/>
</dbReference>
<dbReference type="EMBL" id="JAODAN010000009">
    <property type="protein sequence ID" value="KAK1922075.1"/>
    <property type="molecule type" value="Genomic_DNA"/>
</dbReference>
<keyword evidence="6 8" id="KW-0238">DNA-binding</keyword>
<dbReference type="InterPro" id="IPR015943">
    <property type="entry name" value="WD40/YVTN_repeat-like_dom_sf"/>
</dbReference>
<dbReference type="InterPro" id="IPR050853">
    <property type="entry name" value="WD_repeat_DNA-damage-binding"/>
</dbReference>
<keyword evidence="3 7" id="KW-0853">WD repeat</keyword>
<dbReference type="Proteomes" id="UP001182556">
    <property type="component" value="Unassembled WGS sequence"/>
</dbReference>
<sequence>MDDEDNDYELERQKTIAENRLLLDSLGLDPSGASKIPGRKPPPIAKPKTTAASKKRKAPMIAKDEGPRRRSGRLAGIEATAEEIAKRDEEEEKEREILRVVNKKIRDQVMSVGDMVEDSSPSSKEELDRYLQDLSRLPNPRKFPDASTPSAECYADKDMLPVEVQRLKSAFSNMSLRANAKVTSERVFSMVVHPEPTKTYGQLGIWDALGKAEEPVKNEDETSPVEDEAEEGRIWHVQAHARNSISCMKVDPVNGSSLYSSSYDCSLRHLDFNTLQSREVYAFSDEDTLITHFDLVPTGQEAWIADRNGGISHVDFRDKGERRRWEIAGEGRASKLGGLSVNPLMPHLILTAGNDQHLRIWDVRHFSKIGPKPSEMLTPPPTAKPEGEGEIKTEHIDSHPMSNVPAERTEAYKQSPKGKGLERAHFKHGKSCSSAYWDPWGRRILTTSYDDKLRVWTLNPQTFMLDAPIASTHFQPSKMYNHNCQTGRWLTILRAQWSLNMDYIPHFTVGNMKRSLDVVAATGDKIVSLWTDEVTAVPAVTSSHPSRVDTVVGGNTSGRIQLWMGGEAE</sequence>
<dbReference type="PROSITE" id="PS50082">
    <property type="entry name" value="WD_REPEATS_2"/>
    <property type="match status" value="1"/>
</dbReference>
<dbReference type="PANTHER" id="PTHR14773">
    <property type="entry name" value="WD REPEAT-CONTAINING PROTEIN 76"/>
    <property type="match status" value="1"/>
</dbReference>
<dbReference type="GO" id="GO:0006974">
    <property type="term" value="P:DNA damage response"/>
    <property type="evidence" value="ECO:0007669"/>
    <property type="project" value="UniProtKB-KW"/>
</dbReference>
<evidence type="ECO:0000256" key="9">
    <source>
        <dbReference type="SAM" id="MobiDB-lite"/>
    </source>
</evidence>
<gene>
    <name evidence="10" type="ORF">DB88DRAFT_536189</name>
</gene>
<comment type="similarity">
    <text evidence="1 8">Belongs to the WD repeat DDB2/WDR76 family.</text>
</comment>
<organism evidence="10 11">
    <name type="scientific">Papiliotrema laurentii</name>
    <name type="common">Cryptococcus laurentii</name>
    <dbReference type="NCBI Taxonomy" id="5418"/>
    <lineage>
        <taxon>Eukaryota</taxon>
        <taxon>Fungi</taxon>
        <taxon>Dikarya</taxon>
        <taxon>Basidiomycota</taxon>
        <taxon>Agaricomycotina</taxon>
        <taxon>Tremellomycetes</taxon>
        <taxon>Tremellales</taxon>
        <taxon>Rhynchogastremaceae</taxon>
        <taxon>Papiliotrema</taxon>
    </lineage>
</organism>
<feature type="region of interest" description="Disordered" evidence="9">
    <location>
        <begin position="26"/>
        <end position="77"/>
    </location>
</feature>
<evidence type="ECO:0000313" key="10">
    <source>
        <dbReference type="EMBL" id="KAK1922075.1"/>
    </source>
</evidence>
<keyword evidence="4" id="KW-0677">Repeat</keyword>
<evidence type="ECO:0000256" key="6">
    <source>
        <dbReference type="ARBA" id="ARBA00023125"/>
    </source>
</evidence>
<name>A0AAD9FJZ2_PAPLA</name>
<dbReference type="GO" id="GO:0003677">
    <property type="term" value="F:DNA binding"/>
    <property type="evidence" value="ECO:0007669"/>
    <property type="project" value="UniProtKB-UniRule"/>
</dbReference>
<comment type="caution">
    <text evidence="10">The sequence shown here is derived from an EMBL/GenBank/DDBJ whole genome shotgun (WGS) entry which is preliminary data.</text>
</comment>
<dbReference type="AlphaFoldDB" id="A0AAD9FJZ2"/>
<dbReference type="Pfam" id="PF00400">
    <property type="entry name" value="WD40"/>
    <property type="match status" value="1"/>
</dbReference>
<proteinExistence type="inferred from homology"/>
<evidence type="ECO:0000256" key="1">
    <source>
        <dbReference type="ARBA" id="ARBA00005434"/>
    </source>
</evidence>
<evidence type="ECO:0000256" key="7">
    <source>
        <dbReference type="PROSITE-ProRule" id="PRU00221"/>
    </source>
</evidence>
<evidence type="ECO:0000256" key="4">
    <source>
        <dbReference type="ARBA" id="ARBA00022737"/>
    </source>
</evidence>
<dbReference type="Gene3D" id="2.130.10.10">
    <property type="entry name" value="YVTN repeat-like/Quinoprotein amine dehydrogenase"/>
    <property type="match status" value="2"/>
</dbReference>
<evidence type="ECO:0000313" key="11">
    <source>
        <dbReference type="Proteomes" id="UP001182556"/>
    </source>
</evidence>
<dbReference type="GO" id="GO:0005634">
    <property type="term" value="C:nucleus"/>
    <property type="evidence" value="ECO:0007669"/>
    <property type="project" value="TreeGrafter"/>
</dbReference>